<dbReference type="Proteomes" id="UP000051497">
    <property type="component" value="Unassembled WGS sequence"/>
</dbReference>
<feature type="disulfide bond" description="Redox-active" evidence="3">
    <location>
        <begin position="79"/>
        <end position="83"/>
    </location>
</feature>
<feature type="binding site" evidence="2">
    <location>
        <position position="79"/>
    </location>
    <ligand>
        <name>Cu cation</name>
        <dbReference type="ChEBI" id="CHEBI:23378"/>
    </ligand>
</feature>
<dbReference type="GO" id="GO:0046872">
    <property type="term" value="F:metal ion binding"/>
    <property type="evidence" value="ECO:0007669"/>
    <property type="project" value="UniProtKB-KW"/>
</dbReference>
<dbReference type="Pfam" id="PF02630">
    <property type="entry name" value="SCO1-SenC"/>
    <property type="match status" value="1"/>
</dbReference>
<dbReference type="SUPFAM" id="SSF52833">
    <property type="entry name" value="Thioredoxin-like"/>
    <property type="match status" value="1"/>
</dbReference>
<evidence type="ECO:0000313" key="6">
    <source>
        <dbReference type="EMBL" id="MCS5710080.1"/>
    </source>
</evidence>
<evidence type="ECO:0000256" key="4">
    <source>
        <dbReference type="SAM" id="Phobius"/>
    </source>
</evidence>
<keyword evidence="2" id="KW-0479">Metal-binding</keyword>
<evidence type="ECO:0000256" key="1">
    <source>
        <dbReference type="ARBA" id="ARBA00010996"/>
    </source>
</evidence>
<feature type="binding site" evidence="2">
    <location>
        <position position="83"/>
    </location>
    <ligand>
        <name>Cu cation</name>
        <dbReference type="ChEBI" id="CHEBI:23378"/>
    </ligand>
</feature>
<evidence type="ECO:0000256" key="2">
    <source>
        <dbReference type="PIRSR" id="PIRSR603782-1"/>
    </source>
</evidence>
<organism evidence="5">
    <name type="scientific">Candidatus Berkiella aquae</name>
    <dbReference type="NCBI Taxonomy" id="295108"/>
    <lineage>
        <taxon>Bacteria</taxon>
        <taxon>Pseudomonadati</taxon>
        <taxon>Pseudomonadota</taxon>
        <taxon>Gammaproteobacteria</taxon>
        <taxon>Candidatus Berkiellales</taxon>
        <taxon>Candidatus Berkiellaceae</taxon>
        <taxon>Candidatus Berkiella</taxon>
    </lineage>
</organism>
<keyword evidence="4" id="KW-0472">Membrane</keyword>
<sequence>MSKTPGKHQKIIILLIFLITLGPFGFAYTLYKKGNKAQLKLNNHGDLITPVINVEKNQAISGEQLLGKWWLVYVGPKNCRLECHDMLYNLKQIRTALGKDTPRVERLFIAHPNCDKSVCETFISDNYPDMKRITMPLADFNQLFAGLSQHFEREMVGEVYIIDPKGNLMMRYSADSQARDILSDVKRLLRTSKIG</sequence>
<dbReference type="STRING" id="295108.HT99x_01886"/>
<keyword evidence="2" id="KW-0186">Copper</keyword>
<dbReference type="InterPro" id="IPR003782">
    <property type="entry name" value="SCO1/SenC"/>
</dbReference>
<dbReference type="RefSeq" id="WP_075066511.1">
    <property type="nucleotide sequence ID" value="NZ_LKAJ02000001.1"/>
</dbReference>
<keyword evidence="3" id="KW-1015">Disulfide bond</keyword>
<dbReference type="EMBL" id="LKAJ01000007">
    <property type="protein sequence ID" value="KRG20966.1"/>
    <property type="molecule type" value="Genomic_DNA"/>
</dbReference>
<reference evidence="6" key="2">
    <citation type="journal article" date="2016" name="Genome Announc.">
        <title>Draft Genome Sequences of Two Novel Amoeba-Resistant Intranuclear Bacteria, 'Candidatus Berkiella cookevillensis' and 'Candidatus Berkiella aquae'.</title>
        <authorList>
            <person name="Mehari Y.T."/>
            <person name="Arivett B.A."/>
            <person name="Farone A.L."/>
            <person name="Gunderson J.H."/>
            <person name="Farone M.B."/>
        </authorList>
    </citation>
    <scope>NUCLEOTIDE SEQUENCE</scope>
    <source>
        <strain evidence="6">HT99</strain>
    </source>
</reference>
<accession>A0A0Q9YJX3</accession>
<dbReference type="Gene3D" id="3.40.30.10">
    <property type="entry name" value="Glutaredoxin"/>
    <property type="match status" value="1"/>
</dbReference>
<dbReference type="InterPro" id="IPR036249">
    <property type="entry name" value="Thioredoxin-like_sf"/>
</dbReference>
<keyword evidence="7" id="KW-1185">Reference proteome</keyword>
<comment type="similarity">
    <text evidence="1">Belongs to the SCO1/2 family.</text>
</comment>
<reference evidence="6" key="3">
    <citation type="submission" date="2021-06" db="EMBL/GenBank/DDBJ databases">
        <title>Genomic Description and Analysis of Intracellular Bacteria, Candidatus Berkiella cookevillensis and Candidatus Berkiella aquae.</title>
        <authorList>
            <person name="Kidane D.T."/>
            <person name="Mehari Y.T."/>
            <person name="Rice F.C."/>
            <person name="Arivett B.A."/>
            <person name="Farone A.L."/>
            <person name="Berk S.G."/>
            <person name="Farone M.B."/>
        </authorList>
    </citation>
    <scope>NUCLEOTIDE SEQUENCE</scope>
    <source>
        <strain evidence="6">HT99</strain>
    </source>
</reference>
<keyword evidence="4" id="KW-1133">Transmembrane helix</keyword>
<evidence type="ECO:0000256" key="3">
    <source>
        <dbReference type="PIRSR" id="PIRSR603782-2"/>
    </source>
</evidence>
<dbReference type="EMBL" id="LKAJ02000001">
    <property type="protein sequence ID" value="MCS5710080.1"/>
    <property type="molecule type" value="Genomic_DNA"/>
</dbReference>
<name>A0A0Q9YJX3_9GAMM</name>
<reference evidence="5" key="1">
    <citation type="submission" date="2015-09" db="EMBL/GenBank/DDBJ databases">
        <title>Draft Genome Sequences of Two Novel Amoeba-resistant Intranuclear Bacteria, Candidatus Berkiella cookevillensis and Candidatus Berkiella aquae.</title>
        <authorList>
            <person name="Mehari Y.T."/>
            <person name="Arivett B.A."/>
            <person name="Farone A.L."/>
            <person name="Gunderson J.H."/>
            <person name="Farone M.B."/>
        </authorList>
    </citation>
    <scope>NUCLEOTIDE SEQUENCE [LARGE SCALE GENOMIC DNA]</scope>
    <source>
        <strain evidence="5">HT99</strain>
    </source>
</reference>
<feature type="transmembrane region" description="Helical" evidence="4">
    <location>
        <begin position="12"/>
        <end position="31"/>
    </location>
</feature>
<evidence type="ECO:0000313" key="7">
    <source>
        <dbReference type="Proteomes" id="UP000051497"/>
    </source>
</evidence>
<gene>
    <name evidence="6" type="ORF">HT99x_001420</name>
    <name evidence="5" type="ORF">HT99x_01886</name>
</gene>
<dbReference type="AlphaFoldDB" id="A0A0Q9YJX3"/>
<evidence type="ECO:0000313" key="5">
    <source>
        <dbReference type="EMBL" id="KRG20966.1"/>
    </source>
</evidence>
<proteinExistence type="inferred from homology"/>
<protein>
    <submittedName>
        <fullName evidence="6">SCO family protein</fullName>
    </submittedName>
    <submittedName>
        <fullName evidence="5">SCO1/SenC</fullName>
    </submittedName>
</protein>
<comment type="caution">
    <text evidence="5">The sequence shown here is derived from an EMBL/GenBank/DDBJ whole genome shotgun (WGS) entry which is preliminary data.</text>
</comment>
<keyword evidence="4" id="KW-0812">Transmembrane</keyword>
<dbReference type="OrthoDB" id="9785445at2"/>